<reference evidence="1" key="1">
    <citation type="submission" date="2021-02" db="EMBL/GenBank/DDBJ databases">
        <authorList>
            <person name="Dougan E. K."/>
            <person name="Rhodes N."/>
            <person name="Thang M."/>
            <person name="Chan C."/>
        </authorList>
    </citation>
    <scope>NUCLEOTIDE SEQUENCE</scope>
</reference>
<dbReference type="EMBL" id="CAJNJA010098991">
    <property type="protein sequence ID" value="CAE7943231.1"/>
    <property type="molecule type" value="Genomic_DNA"/>
</dbReference>
<dbReference type="Proteomes" id="UP000601435">
    <property type="component" value="Unassembled WGS sequence"/>
</dbReference>
<organism evidence="1 2">
    <name type="scientific">Symbiodinium necroappetens</name>
    <dbReference type="NCBI Taxonomy" id="1628268"/>
    <lineage>
        <taxon>Eukaryota</taxon>
        <taxon>Sar</taxon>
        <taxon>Alveolata</taxon>
        <taxon>Dinophyceae</taxon>
        <taxon>Suessiales</taxon>
        <taxon>Symbiodiniaceae</taxon>
        <taxon>Symbiodinium</taxon>
    </lineage>
</organism>
<feature type="non-terminal residue" evidence="1">
    <location>
        <position position="1"/>
    </location>
</feature>
<sequence>VMEVGVRAGLGGSGDAIGVVEDPIVADGEGAGREGVKEDVGVVVVNVSLVGVPPASAFLSSSARNASRFMPLVAAVISSAVSAKLGSAESPHHMTLGCS</sequence>
<dbReference type="AlphaFoldDB" id="A0A813CER8"/>
<keyword evidence="2" id="KW-1185">Reference proteome</keyword>
<evidence type="ECO:0000313" key="2">
    <source>
        <dbReference type="Proteomes" id="UP000601435"/>
    </source>
</evidence>
<protein>
    <submittedName>
        <fullName evidence="1">Uncharacterized protein</fullName>
    </submittedName>
</protein>
<gene>
    <name evidence="1" type="ORF">SNEC2469_LOCUS34969</name>
</gene>
<evidence type="ECO:0000313" key="1">
    <source>
        <dbReference type="EMBL" id="CAE7943231.1"/>
    </source>
</evidence>
<accession>A0A813CER8</accession>
<name>A0A813CER8_9DINO</name>
<proteinExistence type="predicted"/>
<comment type="caution">
    <text evidence="1">The sequence shown here is derived from an EMBL/GenBank/DDBJ whole genome shotgun (WGS) entry which is preliminary data.</text>
</comment>